<accession>A0AAN9HWQ1</accession>
<comment type="caution">
    <text evidence="2">The sequence shown here is derived from an EMBL/GenBank/DDBJ whole genome shotgun (WGS) entry which is preliminary data.</text>
</comment>
<dbReference type="AlphaFoldDB" id="A0AAN9HWQ1"/>
<proteinExistence type="predicted"/>
<keyword evidence="3" id="KW-1185">Reference proteome</keyword>
<organism evidence="2 3">
    <name type="scientific">Crotalaria pallida</name>
    <name type="common">Smooth rattlebox</name>
    <name type="synonym">Crotalaria striata</name>
    <dbReference type="NCBI Taxonomy" id="3830"/>
    <lineage>
        <taxon>Eukaryota</taxon>
        <taxon>Viridiplantae</taxon>
        <taxon>Streptophyta</taxon>
        <taxon>Embryophyta</taxon>
        <taxon>Tracheophyta</taxon>
        <taxon>Spermatophyta</taxon>
        <taxon>Magnoliopsida</taxon>
        <taxon>eudicotyledons</taxon>
        <taxon>Gunneridae</taxon>
        <taxon>Pentapetalae</taxon>
        <taxon>rosids</taxon>
        <taxon>fabids</taxon>
        <taxon>Fabales</taxon>
        <taxon>Fabaceae</taxon>
        <taxon>Papilionoideae</taxon>
        <taxon>50 kb inversion clade</taxon>
        <taxon>genistoids sensu lato</taxon>
        <taxon>core genistoids</taxon>
        <taxon>Crotalarieae</taxon>
        <taxon>Crotalaria</taxon>
    </lineage>
</organism>
<evidence type="ECO:0000313" key="2">
    <source>
        <dbReference type="EMBL" id="KAK7256569.1"/>
    </source>
</evidence>
<dbReference type="PANTHER" id="PTHR35754:SF2">
    <property type="entry name" value="ATP SYNTHASE SUBUNIT B"/>
    <property type="match status" value="1"/>
</dbReference>
<dbReference type="EMBL" id="JAYWIO010000006">
    <property type="protein sequence ID" value="KAK7256569.1"/>
    <property type="molecule type" value="Genomic_DNA"/>
</dbReference>
<name>A0AAN9HWQ1_CROPI</name>
<evidence type="ECO:0000313" key="3">
    <source>
        <dbReference type="Proteomes" id="UP001372338"/>
    </source>
</evidence>
<dbReference type="Proteomes" id="UP001372338">
    <property type="component" value="Unassembled WGS sequence"/>
</dbReference>
<evidence type="ECO:0000256" key="1">
    <source>
        <dbReference type="SAM" id="MobiDB-lite"/>
    </source>
</evidence>
<dbReference type="PANTHER" id="PTHR35754">
    <property type="entry name" value="ATP SYNTHASE SUBUNIT B"/>
    <property type="match status" value="1"/>
</dbReference>
<feature type="region of interest" description="Disordered" evidence="1">
    <location>
        <begin position="1"/>
        <end position="21"/>
    </location>
</feature>
<protein>
    <submittedName>
        <fullName evidence="2">Uncharacterized protein</fullName>
    </submittedName>
</protein>
<reference evidence="2 3" key="1">
    <citation type="submission" date="2024-01" db="EMBL/GenBank/DDBJ databases">
        <title>The genomes of 5 underutilized Papilionoideae crops provide insights into root nodulation and disease resistanc.</title>
        <authorList>
            <person name="Yuan L."/>
        </authorList>
    </citation>
    <scope>NUCLEOTIDE SEQUENCE [LARGE SCALE GENOMIC DNA]</scope>
    <source>
        <strain evidence="2">ZHUSHIDOU_FW_LH</strain>
        <tissue evidence="2">Leaf</tissue>
    </source>
</reference>
<gene>
    <name evidence="2" type="ORF">RIF29_30023</name>
</gene>
<sequence>MMMINDGKGTEERTGEPPCPHSRFSLYLSIPSTMFLSMSLTLPSPPPPSDRPQLPMRLASIPLPHSHCLPSLHSTHLSSKLSFQQNAVGNAMPATVSLQQSYNENMAMVGLDSMKRANSTLQDFCRTCFMFHGLDVSKPQTIFKYLPILSFTESYIYQLDKMNENLLPKLTDGDSVFGGKDEEETQVLLTCFSNDPFKPLETLLECEGLLTRRIRDELKHAEEYWALERKFSFALINKEEILLEDVMKANSLRSFDYRILNLILYQLRGAKVDELHMEFLSISEFLVEVSDDMCDYEDDILQNSFNMLRLFVKIYGASTAPSMLAKCISEAEDRYKTLLESLDPQLSLSYLKRCEEDTKEGGTLSRPSLGALTIPTVIPDEEMYRSKLKSDTS</sequence>